<keyword evidence="1" id="KW-0732">Signal</keyword>
<dbReference type="RefSeq" id="WP_066722315.1">
    <property type="nucleotide sequence ID" value="NZ_JBHSLU010000068.1"/>
</dbReference>
<gene>
    <name evidence="2" type="ORF">ACFPN9_20710</name>
</gene>
<evidence type="ECO:0000313" key="2">
    <source>
        <dbReference type="EMBL" id="MFC5507669.1"/>
    </source>
</evidence>
<evidence type="ECO:0000313" key="3">
    <source>
        <dbReference type="Proteomes" id="UP001596060"/>
    </source>
</evidence>
<feature type="chain" id="PRO_5047343178" description="Cysteine rich repeat-containing protein" evidence="1">
    <location>
        <begin position="22"/>
        <end position="75"/>
    </location>
</feature>
<reference evidence="3" key="1">
    <citation type="journal article" date="2019" name="Int. J. Syst. Evol. Microbiol.">
        <title>The Global Catalogue of Microorganisms (GCM) 10K type strain sequencing project: providing services to taxonomists for standard genome sequencing and annotation.</title>
        <authorList>
            <consortium name="The Broad Institute Genomics Platform"/>
            <consortium name="The Broad Institute Genome Sequencing Center for Infectious Disease"/>
            <person name="Wu L."/>
            <person name="Ma J."/>
        </authorList>
    </citation>
    <scope>NUCLEOTIDE SEQUENCE [LARGE SCALE GENOMIC DNA]</scope>
    <source>
        <strain evidence="3">CCUG 43117</strain>
    </source>
</reference>
<protein>
    <recommendedName>
        <fullName evidence="4">Cysteine rich repeat-containing protein</fullName>
    </recommendedName>
</protein>
<evidence type="ECO:0008006" key="4">
    <source>
        <dbReference type="Google" id="ProtNLM"/>
    </source>
</evidence>
<proteinExistence type="predicted"/>
<evidence type="ECO:0000256" key="1">
    <source>
        <dbReference type="SAM" id="SignalP"/>
    </source>
</evidence>
<accession>A0ABW0PA32</accession>
<dbReference type="EMBL" id="JBHSLU010000068">
    <property type="protein sequence ID" value="MFC5507669.1"/>
    <property type="molecule type" value="Genomic_DNA"/>
</dbReference>
<name>A0ABW0PA32_9HYPH</name>
<dbReference type="Proteomes" id="UP001596060">
    <property type="component" value="Unassembled WGS sequence"/>
</dbReference>
<keyword evidence="3" id="KW-1185">Reference proteome</keyword>
<sequence>MKTSTLLACALLLAGTGLAGAQSAPTRAEQMACRSDAQKLCASFIGQPQPMNACLKDNKAKLSNDCRKVVEARGG</sequence>
<organism evidence="2 3">
    <name type="scientific">Bosea massiliensis</name>
    <dbReference type="NCBI Taxonomy" id="151419"/>
    <lineage>
        <taxon>Bacteria</taxon>
        <taxon>Pseudomonadati</taxon>
        <taxon>Pseudomonadota</taxon>
        <taxon>Alphaproteobacteria</taxon>
        <taxon>Hyphomicrobiales</taxon>
        <taxon>Boseaceae</taxon>
        <taxon>Bosea</taxon>
    </lineage>
</organism>
<feature type="signal peptide" evidence="1">
    <location>
        <begin position="1"/>
        <end position="21"/>
    </location>
</feature>
<comment type="caution">
    <text evidence="2">The sequence shown here is derived from an EMBL/GenBank/DDBJ whole genome shotgun (WGS) entry which is preliminary data.</text>
</comment>